<feature type="transmembrane region" description="Helical" evidence="1">
    <location>
        <begin position="21"/>
        <end position="42"/>
    </location>
</feature>
<dbReference type="EMBL" id="SEYY01022623">
    <property type="protein sequence ID" value="KAB7495422.1"/>
    <property type="molecule type" value="Genomic_DNA"/>
</dbReference>
<evidence type="ECO:0000313" key="3">
    <source>
        <dbReference type="Proteomes" id="UP000326759"/>
    </source>
</evidence>
<evidence type="ECO:0000256" key="1">
    <source>
        <dbReference type="SAM" id="Phobius"/>
    </source>
</evidence>
<sequence>MNREEINLQFGIKPEPSDYTTFYIIIIICTLVASVLLLVNWICCCCHEYTPYWSDPETGNRFASILFIRKPKQRPLDVLL</sequence>
<gene>
    <name evidence="2" type="ORF">Anas_05924</name>
</gene>
<accession>A0A5N5SNL4</accession>
<reference evidence="2 3" key="1">
    <citation type="journal article" date="2019" name="PLoS Biol.">
        <title>Sex chromosomes control vertical transmission of feminizing Wolbachia symbionts in an isopod.</title>
        <authorList>
            <person name="Becking T."/>
            <person name="Chebbi M.A."/>
            <person name="Giraud I."/>
            <person name="Moumen B."/>
            <person name="Laverre T."/>
            <person name="Caubet Y."/>
            <person name="Peccoud J."/>
            <person name="Gilbert C."/>
            <person name="Cordaux R."/>
        </authorList>
    </citation>
    <scope>NUCLEOTIDE SEQUENCE [LARGE SCALE GENOMIC DNA]</scope>
    <source>
        <strain evidence="2">ANa2</strain>
        <tissue evidence="2">Whole body excluding digestive tract and cuticle</tissue>
    </source>
</reference>
<name>A0A5N5SNL4_9CRUS</name>
<dbReference type="Proteomes" id="UP000326759">
    <property type="component" value="Unassembled WGS sequence"/>
</dbReference>
<keyword evidence="1" id="KW-1133">Transmembrane helix</keyword>
<keyword evidence="3" id="KW-1185">Reference proteome</keyword>
<proteinExistence type="predicted"/>
<protein>
    <submittedName>
        <fullName evidence="2">Uncharacterized protein</fullName>
    </submittedName>
</protein>
<dbReference type="AlphaFoldDB" id="A0A5N5SNL4"/>
<evidence type="ECO:0000313" key="2">
    <source>
        <dbReference type="EMBL" id="KAB7495422.1"/>
    </source>
</evidence>
<comment type="caution">
    <text evidence="2">The sequence shown here is derived from an EMBL/GenBank/DDBJ whole genome shotgun (WGS) entry which is preliminary data.</text>
</comment>
<organism evidence="2 3">
    <name type="scientific">Armadillidium nasatum</name>
    <dbReference type="NCBI Taxonomy" id="96803"/>
    <lineage>
        <taxon>Eukaryota</taxon>
        <taxon>Metazoa</taxon>
        <taxon>Ecdysozoa</taxon>
        <taxon>Arthropoda</taxon>
        <taxon>Crustacea</taxon>
        <taxon>Multicrustacea</taxon>
        <taxon>Malacostraca</taxon>
        <taxon>Eumalacostraca</taxon>
        <taxon>Peracarida</taxon>
        <taxon>Isopoda</taxon>
        <taxon>Oniscidea</taxon>
        <taxon>Crinocheta</taxon>
        <taxon>Armadillidiidae</taxon>
        <taxon>Armadillidium</taxon>
    </lineage>
</organism>
<keyword evidence="1" id="KW-0472">Membrane</keyword>
<dbReference type="OrthoDB" id="8168818at2759"/>
<keyword evidence="1" id="KW-0812">Transmembrane</keyword>